<keyword evidence="2" id="KW-1185">Reference proteome</keyword>
<dbReference type="STRING" id="1565605.PG1C_07010"/>
<dbReference type="InterPro" id="IPR007460">
    <property type="entry name" value="BrnT_toxin"/>
</dbReference>
<dbReference type="EMBL" id="CP010554">
    <property type="protein sequence ID" value="AJP48280.1"/>
    <property type="molecule type" value="Genomic_DNA"/>
</dbReference>
<dbReference type="Proteomes" id="UP000061603">
    <property type="component" value="Chromosome"/>
</dbReference>
<protein>
    <submittedName>
        <fullName evidence="1">Phage protein</fullName>
    </submittedName>
</protein>
<gene>
    <name evidence="1" type="ORF">PG1C_07010</name>
</gene>
<evidence type="ECO:0000313" key="1">
    <source>
        <dbReference type="EMBL" id="AJP48280.1"/>
    </source>
</evidence>
<reference evidence="1 2" key="1">
    <citation type="journal article" date="2015" name="Genome Announc.">
        <title>Complete Genome Sequence of a Novel Bacterium within the Family Rhodocyclaceae That Degrades Polycyclic Aromatic Hydrocarbons.</title>
        <authorList>
            <person name="Singleton D.R."/>
            <person name="Dickey A.N."/>
            <person name="Scholl E.H."/>
            <person name="Wright F.A."/>
            <person name="Aitken M.D."/>
        </authorList>
    </citation>
    <scope>NUCLEOTIDE SEQUENCE [LARGE SCALE GENOMIC DNA]</scope>
    <source>
        <strain evidence="2">PG1-Ca6</strain>
    </source>
</reference>
<dbReference type="HOGENOM" id="CLU_149290_2_2_4"/>
<dbReference type="AlphaFoldDB" id="A0A0C5J8J6"/>
<accession>A0A0C5J8J6</accession>
<dbReference type="RefSeq" id="WP_202636816.1">
    <property type="nucleotide sequence ID" value="NZ_CP010554.1"/>
</dbReference>
<name>A0A0C5J8J6_9PROT</name>
<evidence type="ECO:0000313" key="2">
    <source>
        <dbReference type="Proteomes" id="UP000061603"/>
    </source>
</evidence>
<dbReference type="InterPro" id="IPR038573">
    <property type="entry name" value="BrnT_sf"/>
</dbReference>
<dbReference type="Pfam" id="PF04365">
    <property type="entry name" value="BrnT_toxin"/>
    <property type="match status" value="1"/>
</dbReference>
<sequence length="89" mass="10309">MQITFDEAKDALNKSKHGLSLSEAEKLEWDDALIWQDTRRDYGEARMVALGVIGARLYCVIYVDREDARRIISLRKANYKEGIQYANQN</sequence>
<organism evidence="1 2">
    <name type="scientific">Rugosibacter aromaticivorans</name>
    <dbReference type="NCBI Taxonomy" id="1565605"/>
    <lineage>
        <taxon>Bacteria</taxon>
        <taxon>Pseudomonadati</taxon>
        <taxon>Pseudomonadota</taxon>
        <taxon>Betaproteobacteria</taxon>
        <taxon>Nitrosomonadales</taxon>
        <taxon>Sterolibacteriaceae</taxon>
        <taxon>Rugosibacter</taxon>
    </lineage>
</organism>
<proteinExistence type="predicted"/>
<dbReference type="KEGG" id="rbu:PG1C_07010"/>
<dbReference type="Gene3D" id="3.10.450.530">
    <property type="entry name" value="Ribonuclease toxin, BrnT, of type II toxin-antitoxin system"/>
    <property type="match status" value="1"/>
</dbReference>